<keyword evidence="4" id="KW-1133">Transmembrane helix</keyword>
<evidence type="ECO:0000313" key="6">
    <source>
        <dbReference type="Proteomes" id="UP000308133"/>
    </source>
</evidence>
<evidence type="ECO:0000256" key="2">
    <source>
        <dbReference type="ARBA" id="ARBA00023253"/>
    </source>
</evidence>
<protein>
    <submittedName>
        <fullName evidence="5">Uncharacterized protein</fullName>
    </submittedName>
</protein>
<proteinExistence type="predicted"/>
<feature type="transmembrane region" description="Helical" evidence="4">
    <location>
        <begin position="12"/>
        <end position="32"/>
    </location>
</feature>
<keyword evidence="4" id="KW-0472">Membrane</keyword>
<dbReference type="Gene3D" id="3.40.50.11350">
    <property type="match status" value="1"/>
</dbReference>
<organism evidence="5 6">
    <name type="scientific">Elsinoe australis</name>
    <dbReference type="NCBI Taxonomy" id="40998"/>
    <lineage>
        <taxon>Eukaryota</taxon>
        <taxon>Fungi</taxon>
        <taxon>Dikarya</taxon>
        <taxon>Ascomycota</taxon>
        <taxon>Pezizomycotina</taxon>
        <taxon>Dothideomycetes</taxon>
        <taxon>Dothideomycetidae</taxon>
        <taxon>Myriangiales</taxon>
        <taxon>Elsinoaceae</taxon>
        <taxon>Elsinoe</taxon>
    </lineage>
</organism>
<accession>A0A4U7AWD0</accession>
<dbReference type="Proteomes" id="UP000308133">
    <property type="component" value="Unassembled WGS sequence"/>
</dbReference>
<dbReference type="CDD" id="cd11296">
    <property type="entry name" value="O-FucT_like"/>
    <property type="match status" value="1"/>
</dbReference>
<keyword evidence="2" id="KW-0294">Fucose metabolism</keyword>
<keyword evidence="4" id="KW-0812">Transmembrane</keyword>
<dbReference type="EMBL" id="PTQR01000086">
    <property type="protein sequence ID" value="TKX20796.1"/>
    <property type="molecule type" value="Genomic_DNA"/>
</dbReference>
<dbReference type="Pfam" id="PF10250">
    <property type="entry name" value="O-FucT"/>
    <property type="match status" value="1"/>
</dbReference>
<reference evidence="5 6" key="1">
    <citation type="submission" date="2018-02" db="EMBL/GenBank/DDBJ databases">
        <title>Draft genome sequences of Elsinoe sp., causing black scab on jojoba.</title>
        <authorList>
            <person name="Stodart B."/>
            <person name="Jeffress S."/>
            <person name="Ash G."/>
            <person name="Arun Chinnappa K."/>
        </authorList>
    </citation>
    <scope>NUCLEOTIDE SEQUENCE [LARGE SCALE GENOMIC DNA]</scope>
    <source>
        <strain evidence="5 6">Hillstone_2</strain>
    </source>
</reference>
<evidence type="ECO:0000256" key="4">
    <source>
        <dbReference type="SAM" id="Phobius"/>
    </source>
</evidence>
<name>A0A4U7AWD0_9PEZI</name>
<evidence type="ECO:0000313" key="5">
    <source>
        <dbReference type="EMBL" id="TKX20796.1"/>
    </source>
</evidence>
<gene>
    <name evidence="5" type="ORF">C1H76_7184</name>
</gene>
<sequence>MIQQIVKEQSRRLQLAGLAVFLIFIITLSLSFGSGSLSNTKPAAKGTLQLNRDDFVAQWLDVHVGDPTNGYTLDYLCHHRNTTWHSNFIINVDDANGGIGNIRGNILDFLYFAISSGSSILLPTFAARSKSDTSSLFDHRAPFSSFFDEHHFISTIHSYCPELHIFSADTAPSLTTIHDRYTPPSMRSDLDPTSNPSASVQSFHNWLLTTQSLTLPPTSPTLINLGRTLWDGPDTLSLPPHIRRDFGSLLRLPPPVRRLAAIAAYNLAQRFSLNLHPSLPYYPSAFLGAHLRTEPDAVKAGFTTAGTHANFSAQTSAYLSQAREAGLKVIYAASGDRKDLERFKRLAWDGYRINVTDKMDLLDGEERKELEKLSWDQRALVDWEVLMRCSVFGGFVKSSFSFNIAVTRAAVGEREGRVQERRWWEVEPGALWEREEMAWRDRWSTIWGRDEWHEKKIPRGAWP</sequence>
<dbReference type="AlphaFoldDB" id="A0A4U7AWD0"/>
<keyword evidence="1" id="KW-0808">Transferase</keyword>
<evidence type="ECO:0000256" key="3">
    <source>
        <dbReference type="ARBA" id="ARBA00023277"/>
    </source>
</evidence>
<dbReference type="InterPro" id="IPR019378">
    <property type="entry name" value="GDP-Fuc_O-FucTrfase"/>
</dbReference>
<evidence type="ECO:0000256" key="1">
    <source>
        <dbReference type="ARBA" id="ARBA00022679"/>
    </source>
</evidence>
<dbReference type="GO" id="GO:0016740">
    <property type="term" value="F:transferase activity"/>
    <property type="evidence" value="ECO:0007669"/>
    <property type="project" value="UniProtKB-KW"/>
</dbReference>
<keyword evidence="3" id="KW-0119">Carbohydrate metabolism</keyword>
<comment type="caution">
    <text evidence="5">The sequence shown here is derived from an EMBL/GenBank/DDBJ whole genome shotgun (WGS) entry which is preliminary data.</text>
</comment>
<dbReference type="GO" id="GO:0006004">
    <property type="term" value="P:fucose metabolic process"/>
    <property type="evidence" value="ECO:0007669"/>
    <property type="project" value="UniProtKB-KW"/>
</dbReference>